<dbReference type="InterPro" id="IPR016181">
    <property type="entry name" value="Acyl_CoA_acyltransferase"/>
</dbReference>
<comment type="caution">
    <text evidence="2">The sequence shown here is derived from an EMBL/GenBank/DDBJ whole genome shotgun (WGS) entry which is preliminary data.</text>
</comment>
<dbReference type="EMBL" id="QKTX01000005">
    <property type="protein sequence ID" value="PZV83805.1"/>
    <property type="molecule type" value="Genomic_DNA"/>
</dbReference>
<organism evidence="2 3">
    <name type="scientific">Algoriphagus aquaeductus</name>
    <dbReference type="NCBI Taxonomy" id="475299"/>
    <lineage>
        <taxon>Bacteria</taxon>
        <taxon>Pseudomonadati</taxon>
        <taxon>Bacteroidota</taxon>
        <taxon>Cytophagia</taxon>
        <taxon>Cytophagales</taxon>
        <taxon>Cyclobacteriaceae</taxon>
        <taxon>Algoriphagus</taxon>
    </lineage>
</organism>
<evidence type="ECO:0000313" key="3">
    <source>
        <dbReference type="Proteomes" id="UP000248917"/>
    </source>
</evidence>
<name>A0A326RS55_9BACT</name>
<dbReference type="Pfam" id="PF13673">
    <property type="entry name" value="Acetyltransf_10"/>
    <property type="match status" value="1"/>
</dbReference>
<keyword evidence="3" id="KW-1185">Reference proteome</keyword>
<evidence type="ECO:0000259" key="1">
    <source>
        <dbReference type="PROSITE" id="PS51186"/>
    </source>
</evidence>
<dbReference type="RefSeq" id="WP_111392423.1">
    <property type="nucleotide sequence ID" value="NZ_QKTX01000005.1"/>
</dbReference>
<dbReference type="GO" id="GO:0016747">
    <property type="term" value="F:acyltransferase activity, transferring groups other than amino-acyl groups"/>
    <property type="evidence" value="ECO:0007669"/>
    <property type="project" value="InterPro"/>
</dbReference>
<dbReference type="SUPFAM" id="SSF55729">
    <property type="entry name" value="Acyl-CoA N-acyltransferases (Nat)"/>
    <property type="match status" value="1"/>
</dbReference>
<gene>
    <name evidence="2" type="ORF">CLV31_10528</name>
</gene>
<dbReference type="InterPro" id="IPR000182">
    <property type="entry name" value="GNAT_dom"/>
</dbReference>
<feature type="domain" description="N-acetyltransferase" evidence="1">
    <location>
        <begin position="8"/>
        <end position="148"/>
    </location>
</feature>
<accession>A0A326RS55</accession>
<dbReference type="OrthoDB" id="9796171at2"/>
<dbReference type="AlphaFoldDB" id="A0A326RS55"/>
<dbReference type="CDD" id="cd04301">
    <property type="entry name" value="NAT_SF"/>
    <property type="match status" value="1"/>
</dbReference>
<protein>
    <submittedName>
        <fullName evidence="2">ElaA protein</fullName>
    </submittedName>
</protein>
<proteinExistence type="predicted"/>
<evidence type="ECO:0000313" key="2">
    <source>
        <dbReference type="EMBL" id="PZV83805.1"/>
    </source>
</evidence>
<dbReference type="Gene3D" id="3.40.630.30">
    <property type="match status" value="1"/>
</dbReference>
<reference evidence="2 3" key="1">
    <citation type="submission" date="2018-06" db="EMBL/GenBank/DDBJ databases">
        <title>Genomic Encyclopedia of Archaeal and Bacterial Type Strains, Phase II (KMG-II): from individual species to whole genera.</title>
        <authorList>
            <person name="Goeker M."/>
        </authorList>
    </citation>
    <scope>NUCLEOTIDE SEQUENCE [LARGE SCALE GENOMIC DNA]</scope>
    <source>
        <strain evidence="2 3">T4</strain>
    </source>
</reference>
<dbReference type="PROSITE" id="PS51186">
    <property type="entry name" value="GNAT"/>
    <property type="match status" value="1"/>
</dbReference>
<dbReference type="Proteomes" id="UP000248917">
    <property type="component" value="Unassembled WGS sequence"/>
</dbReference>
<sequence>MNLSHTIKSFQELSIHELYDLLRLRAEVFIVEQNCPYLDLDNKDQKCDHLLVYDSQRLVGYCRLLPAGVSFDEISIGRVISAPSHRGTGVGKIVMELGIRYCKELFGAGPIRIGAQVYAKPFYEALGFVEEGEEYLEDDIPHVEMVRP</sequence>